<evidence type="ECO:0000313" key="3">
    <source>
        <dbReference type="EMBL" id="SEL76753.1"/>
    </source>
</evidence>
<feature type="chain" id="PRO_5011480010" description="Trypsin-like peptidase domain-containing protein" evidence="2">
    <location>
        <begin position="29"/>
        <end position="344"/>
    </location>
</feature>
<name>A0A1H7SVZ2_9NOCA</name>
<accession>A0A1H7SVZ2</accession>
<keyword evidence="2" id="KW-0732">Signal</keyword>
<reference evidence="4" key="1">
    <citation type="submission" date="2016-10" db="EMBL/GenBank/DDBJ databases">
        <authorList>
            <person name="Varghese N."/>
            <person name="Submissions S."/>
        </authorList>
    </citation>
    <scope>NUCLEOTIDE SEQUENCE [LARGE SCALE GENOMIC DNA]</scope>
    <source>
        <strain evidence="4">DSM 44675</strain>
    </source>
</reference>
<dbReference type="EMBL" id="FOAW01000014">
    <property type="protein sequence ID" value="SEL76753.1"/>
    <property type="molecule type" value="Genomic_DNA"/>
</dbReference>
<feature type="signal peptide" evidence="2">
    <location>
        <begin position="1"/>
        <end position="28"/>
    </location>
</feature>
<dbReference type="Gene3D" id="2.40.10.10">
    <property type="entry name" value="Trypsin-like serine proteases"/>
    <property type="match status" value="1"/>
</dbReference>
<protein>
    <recommendedName>
        <fullName evidence="5">Trypsin-like peptidase domain-containing protein</fullName>
    </recommendedName>
</protein>
<dbReference type="Proteomes" id="UP000198677">
    <property type="component" value="Unassembled WGS sequence"/>
</dbReference>
<dbReference type="SUPFAM" id="SSF50494">
    <property type="entry name" value="Trypsin-like serine proteases"/>
    <property type="match status" value="1"/>
</dbReference>
<sequence>MRRTTRYLIGLVAAVALISGLTTGVAAAEPAPSPKTIGPGAGLIFVNEYGKGKCTLGAAGTDAAGRKVGITAGHCRIEEKVDPQDICKTIKSDPVKEPWYQPKFWGPAEGVHVLGNEYPVWDWRDILDNTWDAAAENFGLLPARMEAAPIGWIRWVSKGSNDCSVSTTTDYMVIEFAPHVQLTSRVTDKVGNGVRSTLGGRPFTINSIHSDSEGRPALPLPILDYVETFGAMSDRKPGTLFPPEETFAQAPSYGLVTGVDNGLIRSYAGFRKGDSGGPAVIRGTSRWVGIISRIDVNNAPFVITSAKNILADLNPRNITGSGFTPVDDESTAPPEYPACSGSLC</sequence>
<dbReference type="InterPro" id="IPR009003">
    <property type="entry name" value="Peptidase_S1_PA"/>
</dbReference>
<feature type="region of interest" description="Disordered" evidence="1">
    <location>
        <begin position="321"/>
        <end position="344"/>
    </location>
</feature>
<gene>
    <name evidence="3" type="ORF">SAMN05444583_11483</name>
</gene>
<dbReference type="RefSeq" id="WP_072751601.1">
    <property type="nucleotide sequence ID" value="NZ_FOAW01000014.1"/>
</dbReference>
<dbReference type="AlphaFoldDB" id="A0A1H7SVZ2"/>
<keyword evidence="4" id="KW-1185">Reference proteome</keyword>
<dbReference type="OrthoDB" id="4477198at2"/>
<evidence type="ECO:0000313" key="4">
    <source>
        <dbReference type="Proteomes" id="UP000198677"/>
    </source>
</evidence>
<evidence type="ECO:0008006" key="5">
    <source>
        <dbReference type="Google" id="ProtNLM"/>
    </source>
</evidence>
<dbReference type="InterPro" id="IPR043504">
    <property type="entry name" value="Peptidase_S1_PA_chymotrypsin"/>
</dbReference>
<evidence type="ECO:0000256" key="1">
    <source>
        <dbReference type="SAM" id="MobiDB-lite"/>
    </source>
</evidence>
<proteinExistence type="predicted"/>
<organism evidence="3 4">
    <name type="scientific">Rhodococcus maanshanensis</name>
    <dbReference type="NCBI Taxonomy" id="183556"/>
    <lineage>
        <taxon>Bacteria</taxon>
        <taxon>Bacillati</taxon>
        <taxon>Actinomycetota</taxon>
        <taxon>Actinomycetes</taxon>
        <taxon>Mycobacteriales</taxon>
        <taxon>Nocardiaceae</taxon>
        <taxon>Rhodococcus</taxon>
    </lineage>
</organism>
<evidence type="ECO:0000256" key="2">
    <source>
        <dbReference type="SAM" id="SignalP"/>
    </source>
</evidence>